<comment type="caution">
    <text evidence="3">The sequence shown here is derived from an EMBL/GenBank/DDBJ whole genome shotgun (WGS) entry which is preliminary data.</text>
</comment>
<gene>
    <name evidence="3" type="ORF">HDF15_005212</name>
</gene>
<dbReference type="NCBIfam" id="TIGR02385">
    <property type="entry name" value="RelE_StbE"/>
    <property type="match status" value="1"/>
</dbReference>
<organism evidence="3 4">
    <name type="scientific">Granulicella mallensis</name>
    <dbReference type="NCBI Taxonomy" id="940614"/>
    <lineage>
        <taxon>Bacteria</taxon>
        <taxon>Pseudomonadati</taxon>
        <taxon>Acidobacteriota</taxon>
        <taxon>Terriglobia</taxon>
        <taxon>Terriglobales</taxon>
        <taxon>Acidobacteriaceae</taxon>
        <taxon>Granulicella</taxon>
    </lineage>
</organism>
<name>A0A7W8ECF1_9BACT</name>
<evidence type="ECO:0000256" key="2">
    <source>
        <dbReference type="ARBA" id="ARBA00022649"/>
    </source>
</evidence>
<protein>
    <submittedName>
        <fullName evidence="3">Toxin ParE1/3/4</fullName>
    </submittedName>
</protein>
<dbReference type="InterPro" id="IPR035093">
    <property type="entry name" value="RelE/ParE_toxin_dom_sf"/>
</dbReference>
<dbReference type="PANTHER" id="PTHR33755">
    <property type="entry name" value="TOXIN PARE1-RELATED"/>
    <property type="match status" value="1"/>
</dbReference>
<evidence type="ECO:0000313" key="3">
    <source>
        <dbReference type="EMBL" id="MBB5066827.1"/>
    </source>
</evidence>
<sequence>MRVRWSEDASLDRADIVEYIANDNIEAAITVGERIEDQVDELANHPWMGRVGEVQGTRELVIQRTPYIVVYRVEDNVVDVMRVLHGAQQWPA</sequence>
<keyword evidence="2" id="KW-1277">Toxin-antitoxin system</keyword>
<dbReference type="AlphaFoldDB" id="A0A7W8ECF1"/>
<evidence type="ECO:0000313" key="4">
    <source>
        <dbReference type="Proteomes" id="UP000584867"/>
    </source>
</evidence>
<dbReference type="PANTHER" id="PTHR33755:SF6">
    <property type="entry name" value="PLASMID STABILIZATION SYSTEM PROTEIN"/>
    <property type="match status" value="1"/>
</dbReference>
<dbReference type="Gene3D" id="3.30.2310.20">
    <property type="entry name" value="RelE-like"/>
    <property type="match status" value="1"/>
</dbReference>
<reference evidence="3 4" key="1">
    <citation type="submission" date="2020-08" db="EMBL/GenBank/DDBJ databases">
        <title>Genomic Encyclopedia of Type Strains, Phase IV (KMG-V): Genome sequencing to study the core and pangenomes of soil and plant-associated prokaryotes.</title>
        <authorList>
            <person name="Whitman W."/>
        </authorList>
    </citation>
    <scope>NUCLEOTIDE SEQUENCE [LARGE SCALE GENOMIC DNA]</scope>
    <source>
        <strain evidence="3 4">X5P3</strain>
    </source>
</reference>
<dbReference type="InterPro" id="IPR007712">
    <property type="entry name" value="RelE/ParE_toxin"/>
</dbReference>
<dbReference type="Pfam" id="PF05016">
    <property type="entry name" value="ParE_toxin"/>
    <property type="match status" value="1"/>
</dbReference>
<comment type="similarity">
    <text evidence="1">Belongs to the RelE toxin family.</text>
</comment>
<dbReference type="EMBL" id="JACHIO010000037">
    <property type="protein sequence ID" value="MBB5066827.1"/>
    <property type="molecule type" value="Genomic_DNA"/>
</dbReference>
<proteinExistence type="inferred from homology"/>
<dbReference type="Proteomes" id="UP000584867">
    <property type="component" value="Unassembled WGS sequence"/>
</dbReference>
<dbReference type="RefSeq" id="WP_184261067.1">
    <property type="nucleotide sequence ID" value="NZ_JACHIO010000037.1"/>
</dbReference>
<accession>A0A7W8ECF1</accession>
<evidence type="ECO:0000256" key="1">
    <source>
        <dbReference type="ARBA" id="ARBA00006226"/>
    </source>
</evidence>
<dbReference type="InterPro" id="IPR051803">
    <property type="entry name" value="TA_system_RelE-like_toxin"/>
</dbReference>